<evidence type="ECO:0000313" key="1">
    <source>
        <dbReference type="EMBL" id="CAF1564298.1"/>
    </source>
</evidence>
<proteinExistence type="predicted"/>
<keyword evidence="3" id="KW-1185">Reference proteome</keyword>
<name>A0A815Y0U8_9BILA</name>
<accession>A0A815Y0U8</accession>
<dbReference type="Proteomes" id="UP000663832">
    <property type="component" value="Unassembled WGS sequence"/>
</dbReference>
<feature type="non-terminal residue" evidence="1">
    <location>
        <position position="1"/>
    </location>
</feature>
<protein>
    <submittedName>
        <fullName evidence="1">Uncharacterized protein</fullName>
    </submittedName>
</protein>
<comment type="caution">
    <text evidence="1">The sequence shown here is derived from an EMBL/GenBank/DDBJ whole genome shotgun (WGS) entry which is preliminary data.</text>
</comment>
<evidence type="ECO:0000313" key="2">
    <source>
        <dbReference type="EMBL" id="CAF1666077.1"/>
    </source>
</evidence>
<reference evidence="1" key="1">
    <citation type="submission" date="2021-02" db="EMBL/GenBank/DDBJ databases">
        <authorList>
            <person name="Nowell W R."/>
        </authorList>
    </citation>
    <scope>NUCLEOTIDE SEQUENCE</scope>
</reference>
<evidence type="ECO:0000313" key="3">
    <source>
        <dbReference type="Proteomes" id="UP000663832"/>
    </source>
</evidence>
<sequence length="85" mass="9495">ELKKLKDKNIPVHTFYLTNSAKNNFEAIAKETQGRCESLDIRSSAGIIALTHYVTEEVLRKAAGSQGDEAVKLYREIYGKTSFTS</sequence>
<dbReference type="EMBL" id="CAJNOI010005375">
    <property type="protein sequence ID" value="CAF1564298.1"/>
    <property type="molecule type" value="Genomic_DNA"/>
</dbReference>
<dbReference type="Proteomes" id="UP000663877">
    <property type="component" value="Unassembled WGS sequence"/>
</dbReference>
<dbReference type="OrthoDB" id="10049489at2759"/>
<organism evidence="1 4">
    <name type="scientific">Adineta steineri</name>
    <dbReference type="NCBI Taxonomy" id="433720"/>
    <lineage>
        <taxon>Eukaryota</taxon>
        <taxon>Metazoa</taxon>
        <taxon>Spiralia</taxon>
        <taxon>Gnathifera</taxon>
        <taxon>Rotifera</taxon>
        <taxon>Eurotatoria</taxon>
        <taxon>Bdelloidea</taxon>
        <taxon>Adinetida</taxon>
        <taxon>Adinetidae</taxon>
        <taxon>Adineta</taxon>
    </lineage>
</organism>
<dbReference type="EMBL" id="CAJNOM010005780">
    <property type="protein sequence ID" value="CAF1666077.1"/>
    <property type="molecule type" value="Genomic_DNA"/>
</dbReference>
<dbReference type="AlphaFoldDB" id="A0A815Y0U8"/>
<gene>
    <name evidence="1" type="ORF">BJG266_LOCUS47209</name>
    <name evidence="2" type="ORF">QVE165_LOCUS64245</name>
</gene>
<evidence type="ECO:0000313" key="4">
    <source>
        <dbReference type="Proteomes" id="UP000663877"/>
    </source>
</evidence>